<reference evidence="2" key="2">
    <citation type="submission" date="2024-05" db="EMBL/GenBank/DDBJ databases">
        <authorList>
            <person name="Mellies J."/>
            <person name="Newton I."/>
        </authorList>
    </citation>
    <scope>NUCLEOTIDE SEQUENCE</scope>
    <source>
        <strain evidence="2">13.2</strain>
    </source>
</reference>
<reference evidence="2" key="1">
    <citation type="journal article" date="2019" name="Microbiol. Resour. Announc.">
        <title>Draft Genome Sequences of Five Environmental Bacterial Isolates That Degrade Polyethylene Terephthalate Plastic.</title>
        <authorList>
            <person name="Leon-Zayas R."/>
            <person name="Roberts C."/>
            <person name="Vague M."/>
            <person name="Mellies J.L."/>
        </authorList>
    </citation>
    <scope>NUCLEOTIDE SEQUENCE</scope>
    <source>
        <strain evidence="2">13.2</strain>
    </source>
</reference>
<evidence type="ECO:0000256" key="1">
    <source>
        <dbReference type="SAM" id="MobiDB-lite"/>
    </source>
</evidence>
<gene>
    <name evidence="2" type="ORF">ABH853_16765</name>
</gene>
<evidence type="ECO:0000313" key="2">
    <source>
        <dbReference type="EMBL" id="XBG30422.1"/>
    </source>
</evidence>
<name>A0AAU7BD53_9PSED</name>
<protein>
    <submittedName>
        <fullName evidence="2">Uncharacterized protein</fullName>
    </submittedName>
</protein>
<sequence length="141" mass="14648">MTKIIHRRRTDRATAALGSNPGDPNLQGHAALAVVLPKGDSHPAARPVTSPVMDALTHMALVRQYPVPRCPAATYPLGQNIAPTCARLFLWKETGTSTTAAALIAQGFAAFPLVTIGVTNADVTSNSAVDDGAADQGMDCT</sequence>
<accession>A0AAU7BD53</accession>
<organism evidence="2">
    <name type="scientific">Pseudomonas sp. 13.2</name>
    <dbReference type="NCBI Taxonomy" id="3144665"/>
    <lineage>
        <taxon>Bacteria</taxon>
        <taxon>Pseudomonadati</taxon>
        <taxon>Pseudomonadota</taxon>
        <taxon>Gammaproteobacteria</taxon>
        <taxon>Pseudomonadales</taxon>
        <taxon>Pseudomonadaceae</taxon>
        <taxon>Pseudomonas</taxon>
    </lineage>
</organism>
<feature type="region of interest" description="Disordered" evidence="1">
    <location>
        <begin position="1"/>
        <end position="24"/>
    </location>
</feature>
<proteinExistence type="predicted"/>
<feature type="compositionally biased region" description="Basic residues" evidence="1">
    <location>
        <begin position="1"/>
        <end position="10"/>
    </location>
</feature>
<dbReference type="EMBL" id="CP157179">
    <property type="protein sequence ID" value="XBG30422.1"/>
    <property type="molecule type" value="Genomic_DNA"/>
</dbReference>
<dbReference type="AlphaFoldDB" id="A0AAU7BD53"/>